<dbReference type="EMBL" id="GEEE01009925">
    <property type="protein sequence ID" value="JAP53300.1"/>
    <property type="molecule type" value="Transcribed_RNA"/>
</dbReference>
<feature type="non-terminal residue" evidence="3">
    <location>
        <position position="1"/>
    </location>
</feature>
<evidence type="ECO:0000313" key="3">
    <source>
        <dbReference type="EMBL" id="JAP53300.1"/>
    </source>
</evidence>
<dbReference type="SUPFAM" id="SSF103657">
    <property type="entry name" value="BAR/IMD domain-like"/>
    <property type="match status" value="1"/>
</dbReference>
<protein>
    <submittedName>
        <fullName evidence="3">BAR domain</fullName>
    </submittedName>
</protein>
<dbReference type="Gene3D" id="1.20.1270.60">
    <property type="entry name" value="Arfaptin homology (AH) domain/BAR domain"/>
    <property type="match status" value="1"/>
</dbReference>
<feature type="coiled-coil region" evidence="1">
    <location>
        <begin position="127"/>
        <end position="177"/>
    </location>
</feature>
<dbReference type="AlphaFoldDB" id="A0A0X3PQ21"/>
<dbReference type="Pfam" id="PF03114">
    <property type="entry name" value="BAR"/>
    <property type="match status" value="1"/>
</dbReference>
<reference evidence="3" key="1">
    <citation type="submission" date="2016-01" db="EMBL/GenBank/DDBJ databases">
        <title>Reference transcriptome for the parasite Schistocephalus solidus: insights into the molecular evolution of parasitism.</title>
        <authorList>
            <person name="Hebert F.O."/>
            <person name="Grambauer S."/>
            <person name="Barber I."/>
            <person name="Landry C.R."/>
            <person name="Aubin-Horth N."/>
        </authorList>
    </citation>
    <scope>NUCLEOTIDE SEQUENCE</scope>
</reference>
<sequence>QLIAEPLVGLMRFLELTARTPADMSDLQKLEETHKACKGLRDQLEIWLGRPKTKKGSHKQDTPLSELAIAEQKAAELFPEPSLKTTMTALSSATSKLATEQISLASEATAKVLSVLDAFLETTYPTLSKELKAYESLKAEYESAVKKCEKVNKVERKEKAEAEVKLKKNQYDGQAARVSSLIKQLDDAYPQIENAMKELVGLMAVEYQKSANIMSELSTKLKIRIGSPKAN</sequence>
<feature type="domain" description="BAR" evidence="2">
    <location>
        <begin position="28"/>
        <end position="221"/>
    </location>
</feature>
<name>A0A0X3PQ21_SCHSO</name>
<proteinExistence type="predicted"/>
<evidence type="ECO:0000259" key="2">
    <source>
        <dbReference type="Pfam" id="PF03114"/>
    </source>
</evidence>
<accession>A0A0X3PQ21</accession>
<organism evidence="3">
    <name type="scientific">Schistocephalus solidus</name>
    <name type="common">Tapeworm</name>
    <dbReference type="NCBI Taxonomy" id="70667"/>
    <lineage>
        <taxon>Eukaryota</taxon>
        <taxon>Metazoa</taxon>
        <taxon>Spiralia</taxon>
        <taxon>Lophotrochozoa</taxon>
        <taxon>Platyhelminthes</taxon>
        <taxon>Cestoda</taxon>
        <taxon>Eucestoda</taxon>
        <taxon>Diphyllobothriidea</taxon>
        <taxon>Diphyllobothriidae</taxon>
        <taxon>Schistocephalus</taxon>
    </lineage>
</organism>
<dbReference type="InterPro" id="IPR004148">
    <property type="entry name" value="BAR_dom"/>
</dbReference>
<gene>
    <name evidence="3" type="ORF">TR136777</name>
</gene>
<keyword evidence="1" id="KW-0175">Coiled coil</keyword>
<evidence type="ECO:0000256" key="1">
    <source>
        <dbReference type="SAM" id="Coils"/>
    </source>
</evidence>
<dbReference type="GO" id="GO:0005737">
    <property type="term" value="C:cytoplasm"/>
    <property type="evidence" value="ECO:0007669"/>
    <property type="project" value="InterPro"/>
</dbReference>
<dbReference type="InterPro" id="IPR027267">
    <property type="entry name" value="AH/BAR_dom_sf"/>
</dbReference>